<dbReference type="Pfam" id="PF01924">
    <property type="entry name" value="HypD"/>
    <property type="match status" value="1"/>
</dbReference>
<name>A0A7C2FCE9_9CREN</name>
<evidence type="ECO:0000256" key="3">
    <source>
        <dbReference type="ARBA" id="ARBA00023004"/>
    </source>
</evidence>
<gene>
    <name evidence="4" type="primary">hypD</name>
    <name evidence="4" type="ORF">ENP55_01665</name>
</gene>
<comment type="similarity">
    <text evidence="1">Belongs to the HypD family.</text>
</comment>
<dbReference type="AlphaFoldDB" id="A0A7C2FCE9"/>
<accession>A0A7C2FCE9</accession>
<evidence type="ECO:0000256" key="2">
    <source>
        <dbReference type="ARBA" id="ARBA00022723"/>
    </source>
</evidence>
<dbReference type="GO" id="GO:0051604">
    <property type="term" value="P:protein maturation"/>
    <property type="evidence" value="ECO:0007669"/>
    <property type="project" value="TreeGrafter"/>
</dbReference>
<proteinExistence type="inferred from homology"/>
<reference evidence="4" key="1">
    <citation type="journal article" date="2020" name="mSystems">
        <title>Genome- and Community-Level Interaction Insights into Carbon Utilization and Element Cycling Functions of Hydrothermarchaeota in Hydrothermal Sediment.</title>
        <authorList>
            <person name="Zhou Z."/>
            <person name="Liu Y."/>
            <person name="Xu W."/>
            <person name="Pan J."/>
            <person name="Luo Z.H."/>
            <person name="Li M."/>
        </authorList>
    </citation>
    <scope>NUCLEOTIDE SEQUENCE [LARGE SCALE GENOMIC DNA]</scope>
    <source>
        <strain evidence="4">SpSt-23</strain>
    </source>
</reference>
<dbReference type="InterPro" id="IPR042244">
    <property type="entry name" value="HypD_2_sf"/>
</dbReference>
<dbReference type="NCBIfam" id="TIGR00075">
    <property type="entry name" value="hypD"/>
    <property type="match status" value="1"/>
</dbReference>
<organism evidence="4">
    <name type="scientific">Thermosphaera aggregans</name>
    <dbReference type="NCBI Taxonomy" id="54254"/>
    <lineage>
        <taxon>Archaea</taxon>
        <taxon>Thermoproteota</taxon>
        <taxon>Thermoprotei</taxon>
        <taxon>Desulfurococcales</taxon>
        <taxon>Desulfurococcaceae</taxon>
        <taxon>Thermosphaera</taxon>
    </lineage>
</organism>
<dbReference type="Gene3D" id="6.10.20.100">
    <property type="match status" value="1"/>
</dbReference>
<comment type="caution">
    <text evidence="4">The sequence shown here is derived from an EMBL/GenBank/DDBJ whole genome shotgun (WGS) entry which is preliminary data.</text>
</comment>
<dbReference type="GO" id="GO:0051539">
    <property type="term" value="F:4 iron, 4 sulfur cluster binding"/>
    <property type="evidence" value="ECO:0007669"/>
    <property type="project" value="TreeGrafter"/>
</dbReference>
<dbReference type="InterPro" id="IPR042243">
    <property type="entry name" value="HypD_1"/>
</dbReference>
<dbReference type="PANTHER" id="PTHR30149">
    <property type="entry name" value="HYDROGENASE PROTEIN ASSEMBLY PROTEIN HYPD"/>
    <property type="match status" value="1"/>
</dbReference>
<keyword evidence="2" id="KW-0479">Metal-binding</keyword>
<dbReference type="PIRSF" id="PIRSF005622">
    <property type="entry name" value="Hydrgn_mat_hypD"/>
    <property type="match status" value="1"/>
</dbReference>
<evidence type="ECO:0000313" key="4">
    <source>
        <dbReference type="EMBL" id="HEF87018.1"/>
    </source>
</evidence>
<evidence type="ECO:0000256" key="1">
    <source>
        <dbReference type="ARBA" id="ARBA00007888"/>
    </source>
</evidence>
<dbReference type="EMBL" id="DSJT01000005">
    <property type="protein sequence ID" value="HEF87018.1"/>
    <property type="molecule type" value="Genomic_DNA"/>
</dbReference>
<keyword evidence="3" id="KW-0408">Iron</keyword>
<dbReference type="GO" id="GO:0005506">
    <property type="term" value="F:iron ion binding"/>
    <property type="evidence" value="ECO:0007669"/>
    <property type="project" value="TreeGrafter"/>
</dbReference>
<dbReference type="GO" id="GO:0070025">
    <property type="term" value="F:carbon monoxide binding"/>
    <property type="evidence" value="ECO:0007669"/>
    <property type="project" value="TreeGrafter"/>
</dbReference>
<protein>
    <submittedName>
        <fullName evidence="4">Hydrogenase formation protein HypD</fullName>
    </submittedName>
</protein>
<dbReference type="PANTHER" id="PTHR30149:SF0">
    <property type="entry name" value="HYDROGENASE MATURATION FACTOR HYPD"/>
    <property type="match status" value="1"/>
</dbReference>
<dbReference type="Gene3D" id="3.40.50.11750">
    <property type="entry name" value="HypD, alpha/beta domain 1"/>
    <property type="match status" value="2"/>
</dbReference>
<sequence length="371" mass="41290">MSQEIINPLRSKEYGLKIATEVGKESEIVAKQLGRPVRIMNFCGTHEWAITHYGIRSLMPSSIELIPGPGCPVCITPGYYVDLLIDLSFNKYTILTYGDAFKLPGTSGKKPRSLFQAASMGGSVKVVYSFTDAVKIAAEKPDEKFVFFAVGFETTIPATALPMFYGKIPDNLYVLVAYRYTPPVMKYLLNNHPEVEIDGIIAPGHVSAIIGSESWRFLPVEYRIPIVVSGFEPIDVLTSILLIVKMLKEGKPDLVNEYSRVVKPEGNTYVKEVMNRVHEDVDSYWRGIGVIPESGAKLREPYKRLDILYHLGIEEKIVEDKLPGCICDKVVLGLAKPVDCPLFMKGCKPQLPYGPCMVSSEGACRIWAENM</sequence>
<dbReference type="InterPro" id="IPR002780">
    <property type="entry name" value="Hyd_form_HypD"/>
</dbReference>